<dbReference type="Proteomes" id="UP000612746">
    <property type="component" value="Unassembled WGS sequence"/>
</dbReference>
<dbReference type="InterPro" id="IPR003604">
    <property type="entry name" value="Matrin/U1-like-C_Znf_C2H2"/>
</dbReference>
<feature type="region of interest" description="Disordered" evidence="6">
    <location>
        <begin position="86"/>
        <end position="189"/>
    </location>
</feature>
<dbReference type="AlphaFoldDB" id="A0A8H7Q9V3"/>
<evidence type="ECO:0000313" key="8">
    <source>
        <dbReference type="EMBL" id="KAG2187894.1"/>
    </source>
</evidence>
<evidence type="ECO:0000259" key="7">
    <source>
        <dbReference type="PROSITE" id="PS50171"/>
    </source>
</evidence>
<keyword evidence="9" id="KW-1185">Reference proteome</keyword>
<dbReference type="Gene3D" id="3.30.160.60">
    <property type="entry name" value="Classic Zinc Finger"/>
    <property type="match status" value="1"/>
</dbReference>
<feature type="domain" description="Matrin-type" evidence="7">
    <location>
        <begin position="22"/>
        <end position="53"/>
    </location>
</feature>
<dbReference type="OrthoDB" id="191651at2759"/>
<evidence type="ECO:0000256" key="2">
    <source>
        <dbReference type="ARBA" id="ARBA00022723"/>
    </source>
</evidence>
<evidence type="ECO:0000256" key="6">
    <source>
        <dbReference type="SAM" id="MobiDB-lite"/>
    </source>
</evidence>
<comment type="subcellular location">
    <subcellularLocation>
        <location evidence="1">Nucleus</location>
    </subcellularLocation>
</comment>
<gene>
    <name evidence="8" type="ORF">INT44_000644</name>
</gene>
<name>A0A8H7Q9V3_9FUNG</name>
<comment type="caution">
    <text evidence="8">The sequence shown here is derived from an EMBL/GenBank/DDBJ whole genome shotgun (WGS) entry which is preliminary data.</text>
</comment>
<keyword evidence="5" id="KW-0539">Nucleus</keyword>
<dbReference type="SUPFAM" id="SSF57667">
    <property type="entry name" value="beta-beta-alpha zinc fingers"/>
    <property type="match status" value="1"/>
</dbReference>
<dbReference type="InterPro" id="IPR040023">
    <property type="entry name" value="WBP4"/>
</dbReference>
<dbReference type="GO" id="GO:0008270">
    <property type="term" value="F:zinc ion binding"/>
    <property type="evidence" value="ECO:0007669"/>
    <property type="project" value="UniProtKB-KW"/>
</dbReference>
<dbReference type="EMBL" id="JAEPRA010000002">
    <property type="protein sequence ID" value="KAG2187894.1"/>
    <property type="molecule type" value="Genomic_DNA"/>
</dbReference>
<dbReference type="PANTHER" id="PTHR13173:SF10">
    <property type="entry name" value="WW DOMAIN-BINDING PROTEIN 4"/>
    <property type="match status" value="1"/>
</dbReference>
<dbReference type="GO" id="GO:0071011">
    <property type="term" value="C:precatalytic spliceosome"/>
    <property type="evidence" value="ECO:0007669"/>
    <property type="project" value="TreeGrafter"/>
</dbReference>
<dbReference type="GO" id="GO:0003723">
    <property type="term" value="F:RNA binding"/>
    <property type="evidence" value="ECO:0007669"/>
    <property type="project" value="TreeGrafter"/>
</dbReference>
<evidence type="ECO:0000256" key="3">
    <source>
        <dbReference type="ARBA" id="ARBA00022771"/>
    </source>
</evidence>
<keyword evidence="3" id="KW-0863">Zinc-finger</keyword>
<keyword evidence="4" id="KW-0862">Zinc</keyword>
<dbReference type="Pfam" id="PF06220">
    <property type="entry name" value="zf-U1"/>
    <property type="match status" value="1"/>
</dbReference>
<proteinExistence type="predicted"/>
<keyword evidence="2" id="KW-0479">Metal-binding</keyword>
<accession>A0A8H7Q9V3</accession>
<dbReference type="PANTHER" id="PTHR13173">
    <property type="entry name" value="WW DOMAIN BINDING PROTEIN 4"/>
    <property type="match status" value="1"/>
</dbReference>
<evidence type="ECO:0000256" key="1">
    <source>
        <dbReference type="ARBA" id="ARBA00004123"/>
    </source>
</evidence>
<feature type="compositionally biased region" description="Low complexity" evidence="6">
    <location>
        <begin position="106"/>
        <end position="129"/>
    </location>
</feature>
<dbReference type="InterPro" id="IPR013085">
    <property type="entry name" value="U1-CZ_Znf_C2H2"/>
</dbReference>
<reference evidence="8" key="1">
    <citation type="submission" date="2020-12" db="EMBL/GenBank/DDBJ databases">
        <title>Metabolic potential, ecology and presence of endohyphal bacteria is reflected in genomic diversity of Mucoromycotina.</title>
        <authorList>
            <person name="Muszewska A."/>
            <person name="Okrasinska A."/>
            <person name="Steczkiewicz K."/>
            <person name="Drgas O."/>
            <person name="Orlowska M."/>
            <person name="Perlinska-Lenart U."/>
            <person name="Aleksandrzak-Piekarczyk T."/>
            <person name="Szatraj K."/>
            <person name="Zielenkiewicz U."/>
            <person name="Pilsyk S."/>
            <person name="Malc E."/>
            <person name="Mieczkowski P."/>
            <person name="Kruszewska J.S."/>
            <person name="Biernat P."/>
            <person name="Pawlowska J."/>
        </authorList>
    </citation>
    <scope>NUCLEOTIDE SEQUENCE</scope>
    <source>
        <strain evidence="8">WA0000051536</strain>
    </source>
</reference>
<evidence type="ECO:0000256" key="5">
    <source>
        <dbReference type="ARBA" id="ARBA00023242"/>
    </source>
</evidence>
<dbReference type="GO" id="GO:0000398">
    <property type="term" value="P:mRNA splicing, via spliceosome"/>
    <property type="evidence" value="ECO:0007669"/>
    <property type="project" value="InterPro"/>
</dbReference>
<feature type="non-terminal residue" evidence="8">
    <location>
        <position position="238"/>
    </location>
</feature>
<dbReference type="InterPro" id="IPR000690">
    <property type="entry name" value="Matrin/U1-C_Znf_C2H2"/>
</dbReference>
<dbReference type="SMART" id="SM00451">
    <property type="entry name" value="ZnF_U1"/>
    <property type="match status" value="1"/>
</dbReference>
<evidence type="ECO:0000313" key="9">
    <source>
        <dbReference type="Proteomes" id="UP000612746"/>
    </source>
</evidence>
<dbReference type="PROSITE" id="PS50171">
    <property type="entry name" value="ZF_MATRIN"/>
    <property type="match status" value="1"/>
</dbReference>
<organism evidence="8 9">
    <name type="scientific">Umbelopsis vinacea</name>
    <dbReference type="NCBI Taxonomy" id="44442"/>
    <lineage>
        <taxon>Eukaryota</taxon>
        <taxon>Fungi</taxon>
        <taxon>Fungi incertae sedis</taxon>
        <taxon>Mucoromycota</taxon>
        <taxon>Mucoromycotina</taxon>
        <taxon>Umbelopsidomycetes</taxon>
        <taxon>Umbelopsidales</taxon>
        <taxon>Umbelopsidaceae</taxon>
        <taxon>Umbelopsis</taxon>
    </lineage>
</organism>
<dbReference type="InterPro" id="IPR036236">
    <property type="entry name" value="Znf_C2H2_sf"/>
</dbReference>
<evidence type="ECO:0000256" key="4">
    <source>
        <dbReference type="ARBA" id="ARBA00022833"/>
    </source>
</evidence>
<sequence length="238" mass="26683">DRIRTTAILGAMSEFWVSQQRHWCQYCKKYITNNKPSISIHESGKAHKDMVEKFLRDVYKRGKESQKEKAEVQKELERIEQAAISSYNSKDAAGGPKIQLPTLPNKPAAKSTKPASKPKSSAPPKQTPAEPFEMPIPKAPGSEAAPGEWTVVSKPVNRVKEAPVSDKSGSSTTHDLKPEMQDDDFAGYEEDLRSYKIKEKSYPEDTYVEDTDEQKDGGVMFKKRKLGGQGKGRNIRKK</sequence>
<feature type="region of interest" description="Disordered" evidence="6">
    <location>
        <begin position="206"/>
        <end position="238"/>
    </location>
</feature>
<protein>
    <recommendedName>
        <fullName evidence="7">Matrin-type domain-containing protein</fullName>
    </recommendedName>
</protein>